<evidence type="ECO:0000313" key="4">
    <source>
        <dbReference type="Proteomes" id="UP001477870"/>
    </source>
</evidence>
<sequence length="257" mass="28521">MEKRPSRRLLTVERAQYITPNMVRITFAGDELAGIPTDRAGGNCKILLPAEGQSRLDFAEQLENGPKPVTRTYTVRSFREDPLEMDIDFVAHGDTGPAARWATRAKPGDFCGFAGPSMPKLTEFYADYYLIAADMTALPVACAALEAMPDDAKGVAVFEILSEADKQTIQAPKGIEIHWLISPDPHQASPLQENFIRGLDLPLGTIQTCIAGESSVTRALRVYLINEKQVPKENTYISGYWKIGLIEDEHQIEKRNE</sequence>
<comment type="caution">
    <text evidence="3">The sequence shown here is derived from an EMBL/GenBank/DDBJ whole genome shotgun (WGS) entry which is preliminary data.</text>
</comment>
<protein>
    <submittedName>
        <fullName evidence="3">Siderophore-interacting protein</fullName>
    </submittedName>
</protein>
<dbReference type="EMBL" id="JBBMQO010000001">
    <property type="protein sequence ID" value="MEM5500235.1"/>
    <property type="molecule type" value="Genomic_DNA"/>
</dbReference>
<dbReference type="CDD" id="cd06193">
    <property type="entry name" value="siderophore_interacting"/>
    <property type="match status" value="1"/>
</dbReference>
<dbReference type="InterPro" id="IPR013113">
    <property type="entry name" value="SIP_FAD-bd"/>
</dbReference>
<dbReference type="RefSeq" id="WP_342846283.1">
    <property type="nucleotide sequence ID" value="NZ_JBBMQO010000001.1"/>
</dbReference>
<dbReference type="InterPro" id="IPR039261">
    <property type="entry name" value="FNR_nucleotide-bd"/>
</dbReference>
<dbReference type="Pfam" id="PF04954">
    <property type="entry name" value="SIP"/>
    <property type="match status" value="1"/>
</dbReference>
<name>A0ABU9T272_9HYPH</name>
<dbReference type="InterPro" id="IPR017938">
    <property type="entry name" value="Riboflavin_synthase-like_b-brl"/>
</dbReference>
<accession>A0ABU9T272</accession>
<keyword evidence="4" id="KW-1185">Reference proteome</keyword>
<dbReference type="InterPro" id="IPR017927">
    <property type="entry name" value="FAD-bd_FR_type"/>
</dbReference>
<evidence type="ECO:0000259" key="2">
    <source>
        <dbReference type="PROSITE" id="PS51384"/>
    </source>
</evidence>
<organism evidence="3 4">
    <name type="scientific">Ahrensia kielensis</name>
    <dbReference type="NCBI Taxonomy" id="76980"/>
    <lineage>
        <taxon>Bacteria</taxon>
        <taxon>Pseudomonadati</taxon>
        <taxon>Pseudomonadota</taxon>
        <taxon>Alphaproteobacteria</taxon>
        <taxon>Hyphomicrobiales</taxon>
        <taxon>Ahrensiaceae</taxon>
        <taxon>Ahrensia</taxon>
    </lineage>
</organism>
<dbReference type="Proteomes" id="UP001477870">
    <property type="component" value="Unassembled WGS sequence"/>
</dbReference>
<dbReference type="PANTHER" id="PTHR30157:SF0">
    <property type="entry name" value="NADPH-DEPENDENT FERRIC-CHELATE REDUCTASE"/>
    <property type="match status" value="1"/>
</dbReference>
<proteinExistence type="inferred from homology"/>
<dbReference type="Gene3D" id="2.40.30.10">
    <property type="entry name" value="Translation factors"/>
    <property type="match status" value="1"/>
</dbReference>
<comment type="similarity">
    <text evidence="1">Belongs to the SIP oxidoreductase family.</text>
</comment>
<dbReference type="InterPro" id="IPR007037">
    <property type="entry name" value="SIP_rossman_dom"/>
</dbReference>
<dbReference type="Gene3D" id="3.40.50.80">
    <property type="entry name" value="Nucleotide-binding domain of ferredoxin-NADP reductase (FNR) module"/>
    <property type="match status" value="1"/>
</dbReference>
<evidence type="ECO:0000256" key="1">
    <source>
        <dbReference type="ARBA" id="ARBA00035644"/>
    </source>
</evidence>
<evidence type="ECO:0000313" key="3">
    <source>
        <dbReference type="EMBL" id="MEM5500235.1"/>
    </source>
</evidence>
<dbReference type="Pfam" id="PF08021">
    <property type="entry name" value="FAD_binding_9"/>
    <property type="match status" value="1"/>
</dbReference>
<dbReference type="PANTHER" id="PTHR30157">
    <property type="entry name" value="FERRIC REDUCTASE, NADPH-DEPENDENT"/>
    <property type="match status" value="1"/>
</dbReference>
<reference evidence="3 4" key="1">
    <citation type="submission" date="2024-03" db="EMBL/GenBank/DDBJ databases">
        <title>Community enrichment and isolation of bacterial strains for fucoidan degradation.</title>
        <authorList>
            <person name="Sichert A."/>
        </authorList>
    </citation>
    <scope>NUCLEOTIDE SEQUENCE [LARGE SCALE GENOMIC DNA]</scope>
    <source>
        <strain evidence="3 4">AS62</strain>
    </source>
</reference>
<dbReference type="PROSITE" id="PS51384">
    <property type="entry name" value="FAD_FR"/>
    <property type="match status" value="1"/>
</dbReference>
<dbReference type="SUPFAM" id="SSF63380">
    <property type="entry name" value="Riboflavin synthase domain-like"/>
    <property type="match status" value="1"/>
</dbReference>
<feature type="domain" description="FAD-binding FR-type" evidence="2">
    <location>
        <begin position="5"/>
        <end position="123"/>
    </location>
</feature>
<dbReference type="InterPro" id="IPR039374">
    <property type="entry name" value="SIP_fam"/>
</dbReference>
<gene>
    <name evidence="3" type="ORF">WNY59_01390</name>
</gene>